<dbReference type="PANTHER" id="PTHR10314">
    <property type="entry name" value="CYSTATHIONINE BETA-SYNTHASE"/>
    <property type="match status" value="1"/>
</dbReference>
<dbReference type="Proteomes" id="UP001258181">
    <property type="component" value="Unassembled WGS sequence"/>
</dbReference>
<evidence type="ECO:0000256" key="5">
    <source>
        <dbReference type="ARBA" id="ARBA00022605"/>
    </source>
</evidence>
<comment type="caution">
    <text evidence="12">The sequence shown here is derived from an EMBL/GenBank/DDBJ whole genome shotgun (WGS) entry which is preliminary data.</text>
</comment>
<organism evidence="12 13">
    <name type="scientific">Fictibacillus barbaricus</name>
    <dbReference type="NCBI Taxonomy" id="182136"/>
    <lineage>
        <taxon>Bacteria</taxon>
        <taxon>Bacillati</taxon>
        <taxon>Bacillota</taxon>
        <taxon>Bacilli</taxon>
        <taxon>Bacillales</taxon>
        <taxon>Fictibacillaceae</taxon>
        <taxon>Fictibacillus</taxon>
    </lineage>
</organism>
<evidence type="ECO:0000256" key="8">
    <source>
        <dbReference type="ARBA" id="ARBA00023192"/>
    </source>
</evidence>
<comment type="similarity">
    <text evidence="3 10">Belongs to the cysteine synthase/cystathionine beta-synthase family.</text>
</comment>
<dbReference type="InterPro" id="IPR050214">
    <property type="entry name" value="Cys_Synth/Cystath_Beta-Synth"/>
</dbReference>
<evidence type="ECO:0000256" key="9">
    <source>
        <dbReference type="ARBA" id="ARBA00047931"/>
    </source>
</evidence>
<dbReference type="GO" id="GO:0004124">
    <property type="term" value="F:cysteine synthase activity"/>
    <property type="evidence" value="ECO:0007669"/>
    <property type="project" value="UniProtKB-EC"/>
</dbReference>
<gene>
    <name evidence="12" type="ORF">J2X07_003212</name>
</gene>
<keyword evidence="8 10" id="KW-0198">Cysteine biosynthesis</keyword>
<dbReference type="InterPro" id="IPR001926">
    <property type="entry name" value="TrpB-like_PALP"/>
</dbReference>
<evidence type="ECO:0000313" key="12">
    <source>
        <dbReference type="EMBL" id="MDR7074217.1"/>
    </source>
</evidence>
<evidence type="ECO:0000256" key="2">
    <source>
        <dbReference type="ARBA" id="ARBA00004962"/>
    </source>
</evidence>
<dbReference type="EC" id="2.5.1.47" evidence="4 10"/>
<dbReference type="InterPro" id="IPR005856">
    <property type="entry name" value="Cys_synth"/>
</dbReference>
<dbReference type="PROSITE" id="PS00901">
    <property type="entry name" value="CYS_SYNTHASE"/>
    <property type="match status" value="1"/>
</dbReference>
<dbReference type="NCBIfam" id="TIGR01139">
    <property type="entry name" value="cysK"/>
    <property type="match status" value="1"/>
</dbReference>
<evidence type="ECO:0000256" key="10">
    <source>
        <dbReference type="RuleBase" id="RU003985"/>
    </source>
</evidence>
<keyword evidence="5 10" id="KW-0028">Amino-acid biosynthesis</keyword>
<dbReference type="Pfam" id="PF00291">
    <property type="entry name" value="PALP"/>
    <property type="match status" value="1"/>
</dbReference>
<sequence length="307" mass="33149">MQTKSKEKIFNSVLELIGNTPLVKLNKINNGADILAKLEMYNPTSSVKDRIGLTMIESAEHAGMITPGKTVIIEPTSGNTGISLALVGLIKGYRVMIVMPDSMSVERIKMMQSLGATVILTPGAEGFLGTIEKAKNIRDRTPDSWLPLQFENPYNPIAHLKTGEEIWRDTAGKIDVLVAGVGTGGTLSGTAEHLKKYNPNIKVIAVEPEECALLTGGNAGLHRIQGLLGGFIAKTTDLSLIDEVIPCSSENALETMKELTKQEGLFVGISSGAAMWAAREISKRSFFHGKRIVVIFPDSGERYLSVI</sequence>
<dbReference type="SUPFAM" id="SSF53686">
    <property type="entry name" value="Tryptophan synthase beta subunit-like PLP-dependent enzymes"/>
    <property type="match status" value="1"/>
</dbReference>
<name>A0ABU1U449_9BACL</name>
<dbReference type="InterPro" id="IPR005859">
    <property type="entry name" value="CysK"/>
</dbReference>
<dbReference type="InterPro" id="IPR036052">
    <property type="entry name" value="TrpB-like_PALP_sf"/>
</dbReference>
<dbReference type="EMBL" id="JAVDWA010000006">
    <property type="protein sequence ID" value="MDR7074217.1"/>
    <property type="molecule type" value="Genomic_DNA"/>
</dbReference>
<dbReference type="RefSeq" id="WP_310260789.1">
    <property type="nucleotide sequence ID" value="NZ_JAVDWA010000006.1"/>
</dbReference>
<protein>
    <recommendedName>
        <fullName evidence="4 10">Cysteine synthase</fullName>
        <ecNumber evidence="4 10">2.5.1.47</ecNumber>
    </recommendedName>
</protein>
<dbReference type="InterPro" id="IPR001216">
    <property type="entry name" value="P-phosphate_BS"/>
</dbReference>
<evidence type="ECO:0000256" key="1">
    <source>
        <dbReference type="ARBA" id="ARBA00001933"/>
    </source>
</evidence>
<evidence type="ECO:0000256" key="7">
    <source>
        <dbReference type="ARBA" id="ARBA00022898"/>
    </source>
</evidence>
<comment type="cofactor">
    <cofactor evidence="1 10">
        <name>pyridoxal 5'-phosphate</name>
        <dbReference type="ChEBI" id="CHEBI:597326"/>
    </cofactor>
</comment>
<keyword evidence="7 10" id="KW-0663">Pyridoxal phosphate</keyword>
<evidence type="ECO:0000259" key="11">
    <source>
        <dbReference type="Pfam" id="PF00291"/>
    </source>
</evidence>
<evidence type="ECO:0000256" key="3">
    <source>
        <dbReference type="ARBA" id="ARBA00007103"/>
    </source>
</evidence>
<comment type="pathway">
    <text evidence="2">Amino-acid biosynthesis; L-cysteine biosynthesis; L-cysteine from L-serine: step 2/2.</text>
</comment>
<dbReference type="CDD" id="cd01561">
    <property type="entry name" value="CBS_like"/>
    <property type="match status" value="1"/>
</dbReference>
<keyword evidence="6 10" id="KW-0808">Transferase</keyword>
<evidence type="ECO:0000256" key="6">
    <source>
        <dbReference type="ARBA" id="ARBA00022679"/>
    </source>
</evidence>
<feature type="domain" description="Tryptophan synthase beta chain-like PALP" evidence="11">
    <location>
        <begin position="14"/>
        <end position="298"/>
    </location>
</feature>
<evidence type="ECO:0000313" key="13">
    <source>
        <dbReference type="Proteomes" id="UP001258181"/>
    </source>
</evidence>
<reference evidence="12 13" key="1">
    <citation type="submission" date="2023-07" db="EMBL/GenBank/DDBJ databases">
        <title>Sorghum-associated microbial communities from plants grown in Nebraska, USA.</title>
        <authorList>
            <person name="Schachtman D."/>
        </authorList>
    </citation>
    <scope>NUCLEOTIDE SEQUENCE [LARGE SCALE GENOMIC DNA]</scope>
    <source>
        <strain evidence="12 13">BE211</strain>
    </source>
</reference>
<dbReference type="NCBIfam" id="TIGR01136">
    <property type="entry name" value="cysKM"/>
    <property type="match status" value="1"/>
</dbReference>
<dbReference type="Gene3D" id="3.40.50.1100">
    <property type="match status" value="2"/>
</dbReference>
<comment type="catalytic activity">
    <reaction evidence="9 10">
        <text>O-acetyl-L-serine + hydrogen sulfide = L-cysteine + acetate</text>
        <dbReference type="Rhea" id="RHEA:14829"/>
        <dbReference type="ChEBI" id="CHEBI:29919"/>
        <dbReference type="ChEBI" id="CHEBI:30089"/>
        <dbReference type="ChEBI" id="CHEBI:35235"/>
        <dbReference type="ChEBI" id="CHEBI:58340"/>
        <dbReference type="EC" id="2.5.1.47"/>
    </reaction>
</comment>
<keyword evidence="13" id="KW-1185">Reference proteome</keyword>
<accession>A0ABU1U449</accession>
<evidence type="ECO:0000256" key="4">
    <source>
        <dbReference type="ARBA" id="ARBA00012681"/>
    </source>
</evidence>
<proteinExistence type="inferred from homology"/>